<gene>
    <name evidence="1" type="ORF">CIPAW_08G018900</name>
</gene>
<protein>
    <submittedName>
        <fullName evidence="1">Uncharacterized protein</fullName>
    </submittedName>
</protein>
<proteinExistence type="predicted"/>
<keyword evidence="2" id="KW-1185">Reference proteome</keyword>
<accession>A0A8T1PQB2</accession>
<name>A0A8T1PQB2_CARIL</name>
<dbReference type="Proteomes" id="UP000811609">
    <property type="component" value="Chromosome 8"/>
</dbReference>
<reference evidence="1" key="1">
    <citation type="submission" date="2020-12" db="EMBL/GenBank/DDBJ databases">
        <title>WGS assembly of Carya illinoinensis cv. Pawnee.</title>
        <authorList>
            <person name="Platts A."/>
            <person name="Shu S."/>
            <person name="Wright S."/>
            <person name="Barry K."/>
            <person name="Edger P."/>
            <person name="Pires J.C."/>
            <person name="Schmutz J."/>
        </authorList>
    </citation>
    <scope>NUCLEOTIDE SEQUENCE</scope>
    <source>
        <tissue evidence="1">Leaf</tissue>
    </source>
</reference>
<organism evidence="1 2">
    <name type="scientific">Carya illinoinensis</name>
    <name type="common">Pecan</name>
    <dbReference type="NCBI Taxonomy" id="32201"/>
    <lineage>
        <taxon>Eukaryota</taxon>
        <taxon>Viridiplantae</taxon>
        <taxon>Streptophyta</taxon>
        <taxon>Embryophyta</taxon>
        <taxon>Tracheophyta</taxon>
        <taxon>Spermatophyta</taxon>
        <taxon>Magnoliopsida</taxon>
        <taxon>eudicotyledons</taxon>
        <taxon>Gunneridae</taxon>
        <taxon>Pentapetalae</taxon>
        <taxon>rosids</taxon>
        <taxon>fabids</taxon>
        <taxon>Fagales</taxon>
        <taxon>Juglandaceae</taxon>
        <taxon>Carya</taxon>
    </lineage>
</organism>
<evidence type="ECO:0000313" key="2">
    <source>
        <dbReference type="Proteomes" id="UP000811609"/>
    </source>
</evidence>
<evidence type="ECO:0000313" key="1">
    <source>
        <dbReference type="EMBL" id="KAG6643903.1"/>
    </source>
</evidence>
<sequence length="56" mass="6912">MAGVRLWRHEHHACMHVCKCNSLYDSMLFYIKDLFHLVWHKNLASYPLYFHHFFCN</sequence>
<dbReference type="AlphaFoldDB" id="A0A8T1PQB2"/>
<dbReference type="EMBL" id="CM031816">
    <property type="protein sequence ID" value="KAG6643903.1"/>
    <property type="molecule type" value="Genomic_DNA"/>
</dbReference>
<comment type="caution">
    <text evidence="1">The sequence shown here is derived from an EMBL/GenBank/DDBJ whole genome shotgun (WGS) entry which is preliminary data.</text>
</comment>